<sequence length="309" mass="32199">MSGIVTLTLSPSLDVATEVARLYPDDKLRCQRPRYAPGGGGINVARAIHILGGRALALYPAGGSTGEHLGQLLDACGVNHQALPIQEWTRESLNLTELASAQQYRLIMPGARLSEVEQEQLLAAVQALPTPEYLVVSGSLPEGLASDFMPRLLGAAKARGVRCIVDCSGDGLLQVLDIGGVFLLKPNIDELSAAVGEDILDSTQLLGIARELIAAGKCQALLVSLGPQGALLVSAEHSATIAAPTVRKRSTVGAGDSMVAALTLKLVSGADLLEAARYGVAAGSAAIMTAGTELCRREDAERLFAWMQG</sequence>
<dbReference type="PANTHER" id="PTHR46566:SF2">
    <property type="entry name" value="ATP-DEPENDENT 6-PHOSPHOFRUCTOKINASE ISOZYME 2"/>
    <property type="match status" value="1"/>
</dbReference>
<dbReference type="SUPFAM" id="SSF53613">
    <property type="entry name" value="Ribokinase-like"/>
    <property type="match status" value="1"/>
</dbReference>
<keyword evidence="5" id="KW-0067">ATP-binding</keyword>
<comment type="similarity">
    <text evidence="1 6">Belongs to the carbohydrate kinase PfkB family.</text>
</comment>
<dbReference type="InterPro" id="IPR011611">
    <property type="entry name" value="PfkB_dom"/>
</dbReference>
<dbReference type="InterPro" id="IPR017583">
    <property type="entry name" value="Tagatose/fructose_Pkinase"/>
</dbReference>
<keyword evidence="4 8" id="KW-0418">Kinase</keyword>
<protein>
    <recommendedName>
        <fullName evidence="6">Phosphofructokinase</fullName>
    </recommendedName>
</protein>
<name>A0A6I4KRI3_9PSED</name>
<evidence type="ECO:0000256" key="5">
    <source>
        <dbReference type="ARBA" id="ARBA00022840"/>
    </source>
</evidence>
<dbReference type="GO" id="GO:0005524">
    <property type="term" value="F:ATP binding"/>
    <property type="evidence" value="ECO:0007669"/>
    <property type="project" value="UniProtKB-KW"/>
</dbReference>
<dbReference type="Proteomes" id="UP000429555">
    <property type="component" value="Unassembled WGS sequence"/>
</dbReference>
<evidence type="ECO:0000259" key="7">
    <source>
        <dbReference type="Pfam" id="PF00294"/>
    </source>
</evidence>
<dbReference type="InterPro" id="IPR029056">
    <property type="entry name" value="Ribokinase-like"/>
</dbReference>
<dbReference type="FunFam" id="3.40.1190.20:FF:000001">
    <property type="entry name" value="Phosphofructokinase"/>
    <property type="match status" value="1"/>
</dbReference>
<comment type="caution">
    <text evidence="8">The sequence shown here is derived from an EMBL/GenBank/DDBJ whole genome shotgun (WGS) entry which is preliminary data.</text>
</comment>
<feature type="domain" description="Carbohydrate kinase PfkB" evidence="7">
    <location>
        <begin position="17"/>
        <end position="295"/>
    </location>
</feature>
<keyword evidence="3" id="KW-0547">Nucleotide-binding</keyword>
<reference evidence="8 9" key="1">
    <citation type="submission" date="2019-11" db="EMBL/GenBank/DDBJ databases">
        <title>Pseudomonas flavidum sp. nov., isolated from Baiyang Lake.</title>
        <authorList>
            <person name="Zhao Y."/>
        </authorList>
    </citation>
    <scope>NUCLEOTIDE SEQUENCE [LARGE SCALE GENOMIC DNA]</scope>
    <source>
        <strain evidence="9">R-22-3 w-18</strain>
    </source>
</reference>
<evidence type="ECO:0000313" key="8">
    <source>
        <dbReference type="EMBL" id="MVW75269.1"/>
    </source>
</evidence>
<dbReference type="PIRSF" id="PIRSF000535">
    <property type="entry name" value="1PFK/6PFK/LacC"/>
    <property type="match status" value="1"/>
</dbReference>
<accession>A0A6I4KRI3</accession>
<evidence type="ECO:0000256" key="4">
    <source>
        <dbReference type="ARBA" id="ARBA00022777"/>
    </source>
</evidence>
<dbReference type="NCBIfam" id="TIGR03168">
    <property type="entry name" value="1-PFK"/>
    <property type="match status" value="1"/>
</dbReference>
<evidence type="ECO:0000256" key="3">
    <source>
        <dbReference type="ARBA" id="ARBA00022741"/>
    </source>
</evidence>
<dbReference type="PROSITE" id="PS00584">
    <property type="entry name" value="PFKB_KINASES_2"/>
    <property type="match status" value="1"/>
</dbReference>
<evidence type="ECO:0000256" key="2">
    <source>
        <dbReference type="ARBA" id="ARBA00022679"/>
    </source>
</evidence>
<keyword evidence="2 6" id="KW-0808">Transferase</keyword>
<dbReference type="Pfam" id="PF00294">
    <property type="entry name" value="PfkB"/>
    <property type="match status" value="1"/>
</dbReference>
<dbReference type="EMBL" id="WKJZ01000001">
    <property type="protein sequence ID" value="MVW75269.1"/>
    <property type="molecule type" value="Genomic_DNA"/>
</dbReference>
<dbReference type="CDD" id="cd01164">
    <property type="entry name" value="FruK_PfkB_like"/>
    <property type="match status" value="1"/>
</dbReference>
<dbReference type="InterPro" id="IPR002173">
    <property type="entry name" value="Carboh/pur_kinase_PfkB_CS"/>
</dbReference>
<keyword evidence="9" id="KW-1185">Reference proteome</keyword>
<proteinExistence type="inferred from homology"/>
<dbReference type="GO" id="GO:0005829">
    <property type="term" value="C:cytosol"/>
    <property type="evidence" value="ECO:0007669"/>
    <property type="project" value="TreeGrafter"/>
</dbReference>
<evidence type="ECO:0000313" key="9">
    <source>
        <dbReference type="Proteomes" id="UP000429555"/>
    </source>
</evidence>
<dbReference type="AlphaFoldDB" id="A0A6I4KRI3"/>
<evidence type="ECO:0000256" key="1">
    <source>
        <dbReference type="ARBA" id="ARBA00010688"/>
    </source>
</evidence>
<dbReference type="Gene3D" id="3.40.1190.20">
    <property type="match status" value="1"/>
</dbReference>
<gene>
    <name evidence="8" type="primary">pfkB</name>
    <name evidence="8" type="ORF">GJV18_08050</name>
</gene>
<organism evidence="8 9">
    <name type="scientific">Pseudomonas xionganensis</name>
    <dbReference type="NCBI Taxonomy" id="2654845"/>
    <lineage>
        <taxon>Bacteria</taxon>
        <taxon>Pseudomonadati</taxon>
        <taxon>Pseudomonadota</taxon>
        <taxon>Gammaproteobacteria</taxon>
        <taxon>Pseudomonadales</taxon>
        <taxon>Pseudomonadaceae</taxon>
        <taxon>Pseudomonas</taxon>
    </lineage>
</organism>
<evidence type="ECO:0000256" key="6">
    <source>
        <dbReference type="PIRNR" id="PIRNR000535"/>
    </source>
</evidence>
<dbReference type="NCBIfam" id="NF007632">
    <property type="entry name" value="PRK10294.1"/>
    <property type="match status" value="1"/>
</dbReference>
<dbReference type="PROSITE" id="PS00583">
    <property type="entry name" value="PFKB_KINASES_1"/>
    <property type="match status" value="1"/>
</dbReference>
<dbReference type="RefSeq" id="WP_160344270.1">
    <property type="nucleotide sequence ID" value="NZ_WKJZ01000001.1"/>
</dbReference>
<dbReference type="GO" id="GO:0003872">
    <property type="term" value="F:6-phosphofructokinase activity"/>
    <property type="evidence" value="ECO:0007669"/>
    <property type="project" value="TreeGrafter"/>
</dbReference>
<dbReference type="PANTHER" id="PTHR46566">
    <property type="entry name" value="1-PHOSPHOFRUCTOKINASE-RELATED"/>
    <property type="match status" value="1"/>
</dbReference>